<proteinExistence type="predicted"/>
<dbReference type="EMBL" id="JARO02007655">
    <property type="protein sequence ID" value="KPP63706.1"/>
    <property type="molecule type" value="Genomic_DNA"/>
</dbReference>
<accession>A0A0P7WJ44</accession>
<dbReference type="AlphaFoldDB" id="A0A0P7WJ44"/>
<sequence length="183" mass="21733">MASQKSAEMQEKSKILENEIEILRTTVINKEKLLQKSRLKHVHSRALRDSLKNDISKMAWLLHEMHDRREEQKLSIGTLTHTINMQEQSLLQMQKRNNSAVQTRNDRGIQLLEREEEMCIFYEKLNVQESLIREGSMEVQAMEQEIHFLNLLVREEKRQIELLCKQLPNKKALEEESTKLQKQ</sequence>
<dbReference type="GO" id="GO:0005856">
    <property type="term" value="C:cytoskeleton"/>
    <property type="evidence" value="ECO:0007669"/>
    <property type="project" value="TreeGrafter"/>
</dbReference>
<evidence type="ECO:0000313" key="3">
    <source>
        <dbReference type="Proteomes" id="UP000034805"/>
    </source>
</evidence>
<name>A0A0P7WJ44_SCLFO</name>
<protein>
    <submittedName>
        <fullName evidence="2">Uncharacterized protein</fullName>
    </submittedName>
</protein>
<gene>
    <name evidence="2" type="ORF">Z043_118007</name>
</gene>
<keyword evidence="1" id="KW-0175">Coiled coil</keyword>
<dbReference type="PANTHER" id="PTHR32083:SF34">
    <property type="entry name" value="COILED-COIL DOMAIN-CONTAINING PROTEIN 146"/>
    <property type="match status" value="1"/>
</dbReference>
<feature type="non-terminal residue" evidence="2">
    <location>
        <position position="183"/>
    </location>
</feature>
<comment type="caution">
    <text evidence="2">The sequence shown here is derived from an EMBL/GenBank/DDBJ whole genome shotgun (WGS) entry which is preliminary data.</text>
</comment>
<dbReference type="Proteomes" id="UP000034805">
    <property type="component" value="Unassembled WGS sequence"/>
</dbReference>
<evidence type="ECO:0000256" key="1">
    <source>
        <dbReference type="ARBA" id="ARBA00023054"/>
    </source>
</evidence>
<evidence type="ECO:0000313" key="2">
    <source>
        <dbReference type="EMBL" id="KPP63706.1"/>
    </source>
</evidence>
<organism evidence="2 3">
    <name type="scientific">Scleropages formosus</name>
    <name type="common">Asian bonytongue</name>
    <name type="synonym">Osteoglossum formosum</name>
    <dbReference type="NCBI Taxonomy" id="113540"/>
    <lineage>
        <taxon>Eukaryota</taxon>
        <taxon>Metazoa</taxon>
        <taxon>Chordata</taxon>
        <taxon>Craniata</taxon>
        <taxon>Vertebrata</taxon>
        <taxon>Euteleostomi</taxon>
        <taxon>Actinopterygii</taxon>
        <taxon>Neopterygii</taxon>
        <taxon>Teleostei</taxon>
        <taxon>Osteoglossocephala</taxon>
        <taxon>Osteoglossomorpha</taxon>
        <taxon>Osteoglossiformes</taxon>
        <taxon>Osteoglossidae</taxon>
        <taxon>Scleropages</taxon>
    </lineage>
</organism>
<reference evidence="2 3" key="1">
    <citation type="submission" date="2015-08" db="EMBL/GenBank/DDBJ databases">
        <title>The genome of the Asian arowana (Scleropages formosus).</title>
        <authorList>
            <person name="Tan M.H."/>
            <person name="Gan H.M."/>
            <person name="Croft L.J."/>
            <person name="Austin C.M."/>
        </authorList>
    </citation>
    <scope>NUCLEOTIDE SEQUENCE [LARGE SCALE GENOMIC DNA]</scope>
    <source>
        <strain evidence="2">Aro1</strain>
    </source>
</reference>
<dbReference type="PANTHER" id="PTHR32083">
    <property type="entry name" value="CILIA AND FLAGELLA-ASSOCIATED PROTEIN 58-RELATED"/>
    <property type="match status" value="1"/>
</dbReference>